<feature type="region of interest" description="Disordered" evidence="1">
    <location>
        <begin position="263"/>
        <end position="297"/>
    </location>
</feature>
<evidence type="ECO:0000313" key="3">
    <source>
        <dbReference type="EMBL" id="CAD2203315.1"/>
    </source>
</evidence>
<gene>
    <name evidence="3" type="ORF">MENT_LOCUS56998</name>
</gene>
<evidence type="ECO:0000256" key="2">
    <source>
        <dbReference type="SAM" id="Phobius"/>
    </source>
</evidence>
<dbReference type="AlphaFoldDB" id="A0A6V7XVJ3"/>
<feature type="transmembrane region" description="Helical" evidence="2">
    <location>
        <begin position="129"/>
        <end position="149"/>
    </location>
</feature>
<dbReference type="Proteomes" id="UP000580250">
    <property type="component" value="Unassembled WGS sequence"/>
</dbReference>
<comment type="caution">
    <text evidence="3">The sequence shown here is derived from an EMBL/GenBank/DDBJ whole genome shotgun (WGS) entry which is preliminary data.</text>
</comment>
<accession>A0A6V7XVJ3</accession>
<evidence type="ECO:0000256" key="1">
    <source>
        <dbReference type="SAM" id="MobiDB-lite"/>
    </source>
</evidence>
<evidence type="ECO:0000313" key="4">
    <source>
        <dbReference type="Proteomes" id="UP000580250"/>
    </source>
</evidence>
<sequence length="297" mass="33244">MVSYVNSASIFNESPSQILKSSSVDEHKIVHLISRPTQLYYYYGIGENGAGEADKNKMGTEYGSETSQIEVGIGQVCRVKVPSNEVFYLAYEDGIPGGNPTSFIQLFFHCSQYWSWCCGVDCCQLDPTILFIVFCICFVTIACGVHFALRSHLCRSFCIERLLRAGGVIKERKRVIARKNAQRRKRSGSSSGKSRSSNSSVFKGREERKKLNRVNSLLVKATGTGLREKLIKKESVNVPVESGGISGKHRCSSALPQIVVTEPSSGYEPSYRSVDCEDEEDEELMYDEEMEEEDEIY</sequence>
<feature type="compositionally biased region" description="Acidic residues" evidence="1">
    <location>
        <begin position="276"/>
        <end position="297"/>
    </location>
</feature>
<name>A0A6V7XVJ3_MELEN</name>
<protein>
    <submittedName>
        <fullName evidence="3">Uncharacterized protein</fullName>
    </submittedName>
</protein>
<organism evidence="3 4">
    <name type="scientific">Meloidogyne enterolobii</name>
    <name type="common">Root-knot nematode worm</name>
    <name type="synonym">Meloidogyne mayaguensis</name>
    <dbReference type="NCBI Taxonomy" id="390850"/>
    <lineage>
        <taxon>Eukaryota</taxon>
        <taxon>Metazoa</taxon>
        <taxon>Ecdysozoa</taxon>
        <taxon>Nematoda</taxon>
        <taxon>Chromadorea</taxon>
        <taxon>Rhabditida</taxon>
        <taxon>Tylenchina</taxon>
        <taxon>Tylenchomorpha</taxon>
        <taxon>Tylenchoidea</taxon>
        <taxon>Meloidogynidae</taxon>
        <taxon>Meloidogyninae</taxon>
        <taxon>Meloidogyne</taxon>
    </lineage>
</organism>
<feature type="compositionally biased region" description="Basic residues" evidence="1">
    <location>
        <begin position="178"/>
        <end position="187"/>
    </location>
</feature>
<proteinExistence type="predicted"/>
<dbReference type="EMBL" id="CAJEWN010002365">
    <property type="protein sequence ID" value="CAD2203315.1"/>
    <property type="molecule type" value="Genomic_DNA"/>
</dbReference>
<keyword evidence="2" id="KW-0812">Transmembrane</keyword>
<dbReference type="OrthoDB" id="5890361at2759"/>
<feature type="region of interest" description="Disordered" evidence="1">
    <location>
        <begin position="178"/>
        <end position="208"/>
    </location>
</feature>
<feature type="compositionally biased region" description="Low complexity" evidence="1">
    <location>
        <begin position="188"/>
        <end position="202"/>
    </location>
</feature>
<keyword evidence="2" id="KW-0472">Membrane</keyword>
<reference evidence="3 4" key="1">
    <citation type="submission" date="2020-08" db="EMBL/GenBank/DDBJ databases">
        <authorList>
            <person name="Koutsovoulos G."/>
            <person name="Danchin GJ E."/>
        </authorList>
    </citation>
    <scope>NUCLEOTIDE SEQUENCE [LARGE SCALE GENOMIC DNA]</scope>
</reference>
<keyword evidence="2" id="KW-1133">Transmembrane helix</keyword>